<evidence type="ECO:0000256" key="2">
    <source>
        <dbReference type="RuleBase" id="RU366025"/>
    </source>
</evidence>
<comment type="catalytic activity">
    <reaction evidence="2">
        <text>Thiol-dependent hydrolysis of ester, thioester, amide, peptide and isopeptide bonds formed by the C-terminal Gly of ubiquitin (a 76-residue protein attached to proteins as an intracellular targeting signal).</text>
        <dbReference type="EC" id="3.4.19.12"/>
    </reaction>
</comment>
<evidence type="ECO:0000256" key="3">
    <source>
        <dbReference type="SAM" id="MobiDB-lite"/>
    </source>
</evidence>
<accession>A0ABM1IML5</accession>
<protein>
    <recommendedName>
        <fullName evidence="2">Ubiquitin carboxyl-terminal hydrolase</fullName>
        <ecNumber evidence="2">3.4.19.12</ecNumber>
    </recommendedName>
</protein>
<dbReference type="PANTHER" id="PTHR24006">
    <property type="entry name" value="UBIQUITIN CARBOXYL-TERMINAL HYDROLASE"/>
    <property type="match status" value="1"/>
</dbReference>
<feature type="domain" description="USP" evidence="4">
    <location>
        <begin position="58"/>
        <end position="776"/>
    </location>
</feature>
<dbReference type="RefSeq" id="XP_015181452.1">
    <property type="nucleotide sequence ID" value="XM_015325966.1"/>
</dbReference>
<keyword evidence="2" id="KW-0788">Thiol protease</keyword>
<dbReference type="InterPro" id="IPR001394">
    <property type="entry name" value="Peptidase_C19_UCH"/>
</dbReference>
<reference evidence="6 7" key="1">
    <citation type="submission" date="2025-05" db="UniProtKB">
        <authorList>
            <consortium name="RefSeq"/>
        </authorList>
    </citation>
    <scope>IDENTIFICATION</scope>
    <source>
        <tissue evidence="6 7">Whole body</tissue>
    </source>
</reference>
<organism evidence="5 7">
    <name type="scientific">Polistes dominula</name>
    <name type="common">European paper wasp</name>
    <name type="synonym">Vespa dominula</name>
    <dbReference type="NCBI Taxonomy" id="743375"/>
    <lineage>
        <taxon>Eukaryota</taxon>
        <taxon>Metazoa</taxon>
        <taxon>Ecdysozoa</taxon>
        <taxon>Arthropoda</taxon>
        <taxon>Hexapoda</taxon>
        <taxon>Insecta</taxon>
        <taxon>Pterygota</taxon>
        <taxon>Neoptera</taxon>
        <taxon>Endopterygota</taxon>
        <taxon>Hymenoptera</taxon>
        <taxon>Apocrita</taxon>
        <taxon>Aculeata</taxon>
        <taxon>Vespoidea</taxon>
        <taxon>Vespidae</taxon>
        <taxon>Polistinae</taxon>
        <taxon>Polistini</taxon>
        <taxon>Polistes</taxon>
    </lineage>
</organism>
<dbReference type="Proteomes" id="UP000694924">
    <property type="component" value="Unplaced"/>
</dbReference>
<sequence>MYEVPITPQSLKMKNAVKRKSTLANHINKKNGISSIPNLKDVKGTTISIEVNNFPKVIGLQNLGNTCFLNSVIQCLARTPYLINVLENLCTPGEKVVIPGGTFKPNPNSEEEIELPPIISELEKVGQFTAVLYKILKNIQDSKVQQSFSPIELINALKKKSLQCMDGGQHDVHEFLRHLLDVVRTEDLKRFQAVIIKELDVRNKPQETIDSVVKAKVKFYGSQINKKLLGPEPIFRGTLVSTLKCLKCTHSSQYIEPFLDLSLPVMANKPHPPASKRKNNVFEETYDIKGNSYPSPVSNLSKHQQKKEKKAARKKRKNRHISVDQYYEDMLAKPIQVIEENGVLQSDQSDADVEDNVEGESILREVGESGYSSEKASTFSSPVSPTNDQINSNQKATTPDNLNELEEKIPDNRSIDNMENSLDCNTVDDSALNDSSFPPMNDILPLLATDSDRHSSDSNSNHNNQELTATPISSPVASKGSPTSSLLDVQNVPSIDKLERIVSNSDDDSVTNKQILSNSNVRTVSHKNKMTNGNSEREVNADINDITSGLSQLDITNNSHHSPTKYSKKDEYSIQSCLNEFTMLELMSGSNEVGCEKCTEAEKKVKPNFTKMVRTSHTKQYLISSVPPVLILQLKRFQACNVSYRKVGRRVEFPMMFDLSRVCKNTKKPRMYALYGVVEHNGTTIDNGHYVAYVKTRMPLEENDSRWSFLPKRDSKNVEEILNDVNSDSDEATAKIAESIEPPPGKWYYVSDTRVTEVDETTVQNCQAYLLFYERIL</sequence>
<keyword evidence="2" id="KW-0645">Protease</keyword>
<dbReference type="Pfam" id="PF00443">
    <property type="entry name" value="UCH"/>
    <property type="match status" value="1"/>
</dbReference>
<dbReference type="InterPro" id="IPR028889">
    <property type="entry name" value="USP"/>
</dbReference>
<evidence type="ECO:0000259" key="4">
    <source>
        <dbReference type="PROSITE" id="PS50235"/>
    </source>
</evidence>
<gene>
    <name evidence="6 7" type="primary">LOC107069039</name>
</gene>
<dbReference type="PROSITE" id="PS50235">
    <property type="entry name" value="USP_3"/>
    <property type="match status" value="1"/>
</dbReference>
<feature type="region of interest" description="Disordered" evidence="3">
    <location>
        <begin position="293"/>
        <end position="321"/>
    </location>
</feature>
<dbReference type="InterPro" id="IPR050164">
    <property type="entry name" value="Peptidase_C19"/>
</dbReference>
<dbReference type="PROSITE" id="PS00973">
    <property type="entry name" value="USP_2"/>
    <property type="match status" value="1"/>
</dbReference>
<dbReference type="PROSITE" id="PS00972">
    <property type="entry name" value="USP_1"/>
    <property type="match status" value="1"/>
</dbReference>
<evidence type="ECO:0000256" key="1">
    <source>
        <dbReference type="ARBA" id="ARBA00009085"/>
    </source>
</evidence>
<dbReference type="PANTHER" id="PTHR24006:SF781">
    <property type="entry name" value="LD34905P"/>
    <property type="match status" value="1"/>
</dbReference>
<name>A0ABM1IML5_POLDO</name>
<dbReference type="InterPro" id="IPR018200">
    <property type="entry name" value="USP_CS"/>
</dbReference>
<evidence type="ECO:0000313" key="6">
    <source>
        <dbReference type="RefSeq" id="XP_015181451.1"/>
    </source>
</evidence>
<dbReference type="GeneID" id="107069039"/>
<dbReference type="InterPro" id="IPR038765">
    <property type="entry name" value="Papain-like_cys_pep_sf"/>
</dbReference>
<feature type="compositionally biased region" description="Polar residues" evidence="3">
    <location>
        <begin position="465"/>
        <end position="488"/>
    </location>
</feature>
<evidence type="ECO:0000313" key="5">
    <source>
        <dbReference type="Proteomes" id="UP000694924"/>
    </source>
</evidence>
<feature type="region of interest" description="Disordered" evidence="3">
    <location>
        <begin position="366"/>
        <end position="488"/>
    </location>
</feature>
<proteinExistence type="inferred from homology"/>
<feature type="compositionally biased region" description="Polar residues" evidence="3">
    <location>
        <begin position="370"/>
        <end position="401"/>
    </location>
</feature>
<keyword evidence="2" id="KW-0833">Ubl conjugation pathway</keyword>
<keyword evidence="2 6" id="KW-0378">Hydrolase</keyword>
<evidence type="ECO:0000313" key="7">
    <source>
        <dbReference type="RefSeq" id="XP_015181452.1"/>
    </source>
</evidence>
<keyword evidence="5" id="KW-1185">Reference proteome</keyword>
<feature type="compositionally biased region" description="Polar residues" evidence="3">
    <location>
        <begin position="417"/>
        <end position="438"/>
    </location>
</feature>
<dbReference type="SUPFAM" id="SSF54001">
    <property type="entry name" value="Cysteine proteinases"/>
    <property type="match status" value="1"/>
</dbReference>
<dbReference type="Gene3D" id="3.90.70.10">
    <property type="entry name" value="Cysteine proteinases"/>
    <property type="match status" value="2"/>
</dbReference>
<dbReference type="EC" id="3.4.19.12" evidence="2"/>
<dbReference type="GO" id="GO:0016787">
    <property type="term" value="F:hydrolase activity"/>
    <property type="evidence" value="ECO:0007669"/>
    <property type="project" value="UniProtKB-KW"/>
</dbReference>
<comment type="similarity">
    <text evidence="1 2">Belongs to the peptidase C19 family.</text>
</comment>
<dbReference type="RefSeq" id="XP_015181451.1">
    <property type="nucleotide sequence ID" value="XM_015325965.1"/>
</dbReference>
<feature type="compositionally biased region" description="Basic residues" evidence="3">
    <location>
        <begin position="303"/>
        <end position="320"/>
    </location>
</feature>
<feature type="compositionally biased region" description="Basic and acidic residues" evidence="3">
    <location>
        <begin position="405"/>
        <end position="416"/>
    </location>
</feature>